<organism evidence="6 7">
    <name type="scientific">Ceratodon purpureus</name>
    <name type="common">Fire moss</name>
    <name type="synonym">Dicranum purpureum</name>
    <dbReference type="NCBI Taxonomy" id="3225"/>
    <lineage>
        <taxon>Eukaryota</taxon>
        <taxon>Viridiplantae</taxon>
        <taxon>Streptophyta</taxon>
        <taxon>Embryophyta</taxon>
        <taxon>Bryophyta</taxon>
        <taxon>Bryophytina</taxon>
        <taxon>Bryopsida</taxon>
        <taxon>Dicranidae</taxon>
        <taxon>Pseudoditrichales</taxon>
        <taxon>Ditrichaceae</taxon>
        <taxon>Ceratodon</taxon>
    </lineage>
</organism>
<keyword evidence="2" id="KW-0238">DNA-binding</keyword>
<dbReference type="GO" id="GO:0003677">
    <property type="term" value="F:DNA binding"/>
    <property type="evidence" value="ECO:0007669"/>
    <property type="project" value="UniProtKB-KW"/>
</dbReference>
<dbReference type="AlphaFoldDB" id="A0A8T0GFW8"/>
<gene>
    <name evidence="6" type="ORF">KC19_11G099700</name>
</gene>
<sequence>MNSLGLEAGAARWSQWPEKHHSGAARHEYTGLQPRPVAEHRQGWGNVQRHCHGGARPWSLTKLDQMMDMYESQMTRGAVPEHVAATAGLGQESPGLSLPLEKFKERSGTDVGFSHENEAQCTPTATLVCSHSDLKRKRLEIIICDDLADEAEQGWSHPLKLLFRKGLSVSDVGELGRIIIPKRYAESKFEQVDTKEGTLLQMEDYNGSKQWFFRFKWWINNKSRMYVLENTGEFIKYHGLKENDIFIVYADSSKKMVVRGHKGTDLDSTLDVFQGINAASSSEKAPFIRDEGLITSTMALV</sequence>
<dbReference type="CDD" id="cd10017">
    <property type="entry name" value="B3_DNA"/>
    <property type="match status" value="1"/>
</dbReference>
<evidence type="ECO:0000256" key="1">
    <source>
        <dbReference type="ARBA" id="ARBA00023015"/>
    </source>
</evidence>
<protein>
    <recommendedName>
        <fullName evidence="5">TF-B3 domain-containing protein</fullName>
    </recommendedName>
</protein>
<evidence type="ECO:0000313" key="7">
    <source>
        <dbReference type="Proteomes" id="UP000822688"/>
    </source>
</evidence>
<dbReference type="EMBL" id="CM026432">
    <property type="protein sequence ID" value="KAG0557059.1"/>
    <property type="molecule type" value="Genomic_DNA"/>
</dbReference>
<dbReference type="SMART" id="SM01019">
    <property type="entry name" value="B3"/>
    <property type="match status" value="1"/>
</dbReference>
<evidence type="ECO:0000256" key="3">
    <source>
        <dbReference type="ARBA" id="ARBA00023163"/>
    </source>
</evidence>
<dbReference type="Proteomes" id="UP000822688">
    <property type="component" value="Chromosome 11"/>
</dbReference>
<dbReference type="InterPro" id="IPR044800">
    <property type="entry name" value="LEC2-like"/>
</dbReference>
<feature type="domain" description="TF-B3" evidence="5">
    <location>
        <begin position="163"/>
        <end position="264"/>
    </location>
</feature>
<proteinExistence type="predicted"/>
<keyword evidence="7" id="KW-1185">Reference proteome</keyword>
<dbReference type="SUPFAM" id="SSF101936">
    <property type="entry name" value="DNA-binding pseudobarrel domain"/>
    <property type="match status" value="1"/>
</dbReference>
<keyword evidence="1" id="KW-0805">Transcription regulation</keyword>
<evidence type="ECO:0000256" key="2">
    <source>
        <dbReference type="ARBA" id="ARBA00023125"/>
    </source>
</evidence>
<keyword evidence="3" id="KW-0804">Transcription</keyword>
<reference evidence="6 7" key="1">
    <citation type="submission" date="2020-06" db="EMBL/GenBank/DDBJ databases">
        <title>WGS assembly of Ceratodon purpureus strain R40.</title>
        <authorList>
            <person name="Carey S.B."/>
            <person name="Jenkins J."/>
            <person name="Shu S."/>
            <person name="Lovell J.T."/>
            <person name="Sreedasyam A."/>
            <person name="Maumus F."/>
            <person name="Tiley G.P."/>
            <person name="Fernandez-Pozo N."/>
            <person name="Barry K."/>
            <person name="Chen C."/>
            <person name="Wang M."/>
            <person name="Lipzen A."/>
            <person name="Daum C."/>
            <person name="Saski C.A."/>
            <person name="Payton A.C."/>
            <person name="Mcbreen J.C."/>
            <person name="Conrad R.E."/>
            <person name="Kollar L.M."/>
            <person name="Olsson S."/>
            <person name="Huttunen S."/>
            <person name="Landis J.B."/>
            <person name="Wickett N.J."/>
            <person name="Johnson M.G."/>
            <person name="Rensing S.A."/>
            <person name="Grimwood J."/>
            <person name="Schmutz J."/>
            <person name="Mcdaniel S.F."/>
        </authorList>
    </citation>
    <scope>NUCLEOTIDE SEQUENCE [LARGE SCALE GENOMIC DNA]</scope>
    <source>
        <strain evidence="6 7">R40</strain>
    </source>
</reference>
<dbReference type="PROSITE" id="PS50863">
    <property type="entry name" value="B3"/>
    <property type="match status" value="1"/>
</dbReference>
<dbReference type="Gene3D" id="2.40.330.10">
    <property type="entry name" value="DNA-binding pseudobarrel domain"/>
    <property type="match status" value="1"/>
</dbReference>
<accession>A0A8T0GFW8</accession>
<evidence type="ECO:0000259" key="5">
    <source>
        <dbReference type="PROSITE" id="PS50863"/>
    </source>
</evidence>
<dbReference type="GO" id="GO:0003700">
    <property type="term" value="F:DNA-binding transcription factor activity"/>
    <property type="evidence" value="ECO:0007669"/>
    <property type="project" value="InterPro"/>
</dbReference>
<evidence type="ECO:0000313" key="6">
    <source>
        <dbReference type="EMBL" id="KAG0557059.1"/>
    </source>
</evidence>
<dbReference type="InterPro" id="IPR015300">
    <property type="entry name" value="DNA-bd_pseudobarrel_sf"/>
</dbReference>
<keyword evidence="4" id="KW-0539">Nucleus</keyword>
<dbReference type="Pfam" id="PF02362">
    <property type="entry name" value="B3"/>
    <property type="match status" value="1"/>
</dbReference>
<name>A0A8T0GFW8_CERPU</name>
<comment type="caution">
    <text evidence="6">The sequence shown here is derived from an EMBL/GenBank/DDBJ whole genome shotgun (WGS) entry which is preliminary data.</text>
</comment>
<dbReference type="InterPro" id="IPR003340">
    <property type="entry name" value="B3_DNA-bd"/>
</dbReference>
<dbReference type="PANTHER" id="PTHR31140:SF74">
    <property type="entry name" value="B3 DOMAIN-CONTAINING TRANSCRIPTION FACTOR LEC2"/>
    <property type="match status" value="1"/>
</dbReference>
<dbReference type="PANTHER" id="PTHR31140">
    <property type="entry name" value="B3 DOMAIN-CONTAINING TRANSCRIPTION FACTOR ABI3"/>
    <property type="match status" value="1"/>
</dbReference>
<evidence type="ECO:0000256" key="4">
    <source>
        <dbReference type="ARBA" id="ARBA00023242"/>
    </source>
</evidence>